<gene>
    <name evidence="1" type="ORF">LAFE_0D01090G</name>
</gene>
<organism evidence="1 2">
    <name type="scientific">Lachancea fermentati</name>
    <name type="common">Zygosaccharomyces fermentati</name>
    <dbReference type="NCBI Taxonomy" id="4955"/>
    <lineage>
        <taxon>Eukaryota</taxon>
        <taxon>Fungi</taxon>
        <taxon>Dikarya</taxon>
        <taxon>Ascomycota</taxon>
        <taxon>Saccharomycotina</taxon>
        <taxon>Saccharomycetes</taxon>
        <taxon>Saccharomycetales</taxon>
        <taxon>Saccharomycetaceae</taxon>
        <taxon>Lachancea</taxon>
    </lineage>
</organism>
<dbReference type="OrthoDB" id="4207519at2759"/>
<dbReference type="Proteomes" id="UP000190831">
    <property type="component" value="Chromosome D"/>
</dbReference>
<evidence type="ECO:0000313" key="1">
    <source>
        <dbReference type="EMBL" id="SCW00921.1"/>
    </source>
</evidence>
<sequence length="447" mass="50946">MESIRKVLEVDCSDSNMSISSDSDLNVGRPASSMIVMERATADQHMREPLPTNKEERIQLALKFLKRQEEGAEVVDNGAKPAKHSLRQIALYFQVPKSTLYDRLKCKTNNTSKAHAQQMKLAPQVETQFLHKLRLLCQSHGNIPTLIQMKNVIESSIDNVSLGKKWIHNFVKRHQDFVIYGSDSSNITLGNFKSYKSNYEYLWKCFVPVLQERITQQRSSFYYITRTALDNGSMSSVFNCFKINPNFTIEVKAPPQAVIFNSDTTDKSTKIAQLNKILLSLYTQCESLSPFVIFEGFDDTYHWDLTECDTYVDVTKFLALPWGQEVFHRELFLEFQSKFKTATQGCHLLQLPLGECNFKLSQMMQNFIAVLRSQMSIDTSGDLRKSGSSIALSTSTNVFEGGTTAQLQSIIELIDQYEAQLYRDVLDPSSKVILNDIFTRLRNAVPQ</sequence>
<dbReference type="EMBL" id="LT598492">
    <property type="protein sequence ID" value="SCW00921.1"/>
    <property type="molecule type" value="Genomic_DNA"/>
</dbReference>
<protein>
    <submittedName>
        <fullName evidence="1">LAFE_0D01090g1_1</fullName>
    </submittedName>
</protein>
<evidence type="ECO:0000313" key="2">
    <source>
        <dbReference type="Proteomes" id="UP000190831"/>
    </source>
</evidence>
<proteinExistence type="predicted"/>
<dbReference type="OMA" id="WDFEDCI"/>
<reference evidence="1 2" key="1">
    <citation type="submission" date="2016-03" db="EMBL/GenBank/DDBJ databases">
        <authorList>
            <person name="Devillers H."/>
        </authorList>
    </citation>
    <scope>NUCLEOTIDE SEQUENCE [LARGE SCALE GENOMIC DNA]</scope>
    <source>
        <strain evidence="1">CBS 6772</strain>
    </source>
</reference>
<accession>A0A1G4MAM0</accession>
<keyword evidence="2" id="KW-1185">Reference proteome</keyword>
<dbReference type="AlphaFoldDB" id="A0A1G4MAM0"/>
<name>A0A1G4MAM0_LACFM</name>